<dbReference type="GO" id="GO:0019825">
    <property type="term" value="F:oxygen binding"/>
    <property type="evidence" value="ECO:0007669"/>
    <property type="project" value="InterPro"/>
</dbReference>
<evidence type="ECO:0000256" key="6">
    <source>
        <dbReference type="RuleBase" id="RU000356"/>
    </source>
</evidence>
<dbReference type="PROSITE" id="PS01033">
    <property type="entry name" value="GLOBIN"/>
    <property type="match status" value="1"/>
</dbReference>
<sequence>MGAKARACINGFYVKFKDDGLMEAFSHRSRSDGLKKGISIECSDFNTKGGDFPSYEISSSQASRSKNKLSPEQISREVTAAVFSSPFDAMGGIQSTSEVEGDVDADAPDALGLTARNKAIIRNSFKLLQPNLKGHGHAFFCHLFDTYPEYQDLFVAVRGVPPEELKTSKKLAAHGLLFMTAVDAVVANMEEQEILEELMRKMAARHNPFGLTKADYKKATRLFVDFFLSMPEVEKLDVKKDILLESWQKLFDVAVDVIAKYIEPKN</sequence>
<dbReference type="InterPro" id="IPR050532">
    <property type="entry name" value="Globin-like_OT"/>
</dbReference>
<dbReference type="PANTHER" id="PTHR46458:SF1">
    <property type="entry name" value="GEO09476P1"/>
    <property type="match status" value="1"/>
</dbReference>
<keyword evidence="1 6" id="KW-0813">Transport</keyword>
<evidence type="ECO:0000313" key="9">
    <source>
        <dbReference type="Proteomes" id="UP000677054"/>
    </source>
</evidence>
<proteinExistence type="inferred from homology"/>
<dbReference type="AlphaFoldDB" id="A0A7R9A4S6"/>
<dbReference type="GO" id="GO:0005344">
    <property type="term" value="F:oxygen carrier activity"/>
    <property type="evidence" value="ECO:0007669"/>
    <property type="project" value="UniProtKB-KW"/>
</dbReference>
<organism evidence="8">
    <name type="scientific">Darwinula stevensoni</name>
    <dbReference type="NCBI Taxonomy" id="69355"/>
    <lineage>
        <taxon>Eukaryota</taxon>
        <taxon>Metazoa</taxon>
        <taxon>Ecdysozoa</taxon>
        <taxon>Arthropoda</taxon>
        <taxon>Crustacea</taxon>
        <taxon>Oligostraca</taxon>
        <taxon>Ostracoda</taxon>
        <taxon>Podocopa</taxon>
        <taxon>Podocopida</taxon>
        <taxon>Darwinulocopina</taxon>
        <taxon>Darwinuloidea</taxon>
        <taxon>Darwinulidae</taxon>
        <taxon>Darwinula</taxon>
    </lineage>
</organism>
<dbReference type="Gene3D" id="1.10.490.10">
    <property type="entry name" value="Globins"/>
    <property type="match status" value="1"/>
</dbReference>
<evidence type="ECO:0000256" key="1">
    <source>
        <dbReference type="ARBA" id="ARBA00022448"/>
    </source>
</evidence>
<dbReference type="EMBL" id="CAJPEV010001745">
    <property type="protein sequence ID" value="CAG0894154.1"/>
    <property type="molecule type" value="Genomic_DNA"/>
</dbReference>
<dbReference type="CDD" id="cd01040">
    <property type="entry name" value="Mb-like"/>
    <property type="match status" value="1"/>
</dbReference>
<dbReference type="OrthoDB" id="6334282at2759"/>
<name>A0A7R9A4S6_9CRUS</name>
<dbReference type="InterPro" id="IPR009050">
    <property type="entry name" value="Globin-like_sf"/>
</dbReference>
<keyword evidence="2 6" id="KW-0349">Heme</keyword>
<evidence type="ECO:0000259" key="7">
    <source>
        <dbReference type="PROSITE" id="PS01033"/>
    </source>
</evidence>
<dbReference type="Proteomes" id="UP000677054">
    <property type="component" value="Unassembled WGS sequence"/>
</dbReference>
<keyword evidence="4" id="KW-0479">Metal-binding</keyword>
<dbReference type="GO" id="GO:0020037">
    <property type="term" value="F:heme binding"/>
    <property type="evidence" value="ECO:0007669"/>
    <property type="project" value="InterPro"/>
</dbReference>
<dbReference type="PANTHER" id="PTHR46458">
    <property type="entry name" value="BLR2807 PROTEIN"/>
    <property type="match status" value="1"/>
</dbReference>
<reference evidence="8" key="1">
    <citation type="submission" date="2020-11" db="EMBL/GenBank/DDBJ databases">
        <authorList>
            <person name="Tran Van P."/>
        </authorList>
    </citation>
    <scope>NUCLEOTIDE SEQUENCE</scope>
</reference>
<keyword evidence="5" id="KW-0408">Iron</keyword>
<comment type="similarity">
    <text evidence="6">Belongs to the globin family.</text>
</comment>
<dbReference type="SUPFAM" id="SSF46458">
    <property type="entry name" value="Globin-like"/>
    <property type="match status" value="1"/>
</dbReference>
<evidence type="ECO:0000313" key="8">
    <source>
        <dbReference type="EMBL" id="CAD7248210.1"/>
    </source>
</evidence>
<dbReference type="InterPro" id="IPR012292">
    <property type="entry name" value="Globin/Proto"/>
</dbReference>
<keyword evidence="3 6" id="KW-0561">Oxygen transport</keyword>
<evidence type="ECO:0000256" key="3">
    <source>
        <dbReference type="ARBA" id="ARBA00022621"/>
    </source>
</evidence>
<gene>
    <name evidence="8" type="ORF">DSTB1V02_LOCUS8030</name>
</gene>
<dbReference type="Pfam" id="PF00042">
    <property type="entry name" value="Globin"/>
    <property type="match status" value="1"/>
</dbReference>
<accession>A0A7R9A4S6</accession>
<dbReference type="InterPro" id="IPR000971">
    <property type="entry name" value="Globin"/>
</dbReference>
<evidence type="ECO:0000256" key="2">
    <source>
        <dbReference type="ARBA" id="ARBA00022617"/>
    </source>
</evidence>
<evidence type="ECO:0000256" key="5">
    <source>
        <dbReference type="ARBA" id="ARBA00023004"/>
    </source>
</evidence>
<feature type="domain" description="Globin" evidence="7">
    <location>
        <begin position="112"/>
        <end position="263"/>
    </location>
</feature>
<dbReference type="EMBL" id="LR901262">
    <property type="protein sequence ID" value="CAD7248210.1"/>
    <property type="molecule type" value="Genomic_DNA"/>
</dbReference>
<evidence type="ECO:0000256" key="4">
    <source>
        <dbReference type="ARBA" id="ARBA00022723"/>
    </source>
</evidence>
<dbReference type="GO" id="GO:0046872">
    <property type="term" value="F:metal ion binding"/>
    <property type="evidence" value="ECO:0007669"/>
    <property type="project" value="UniProtKB-KW"/>
</dbReference>
<protein>
    <recommendedName>
        <fullName evidence="7">Globin domain-containing protein</fullName>
    </recommendedName>
</protein>
<keyword evidence="9" id="KW-1185">Reference proteome</keyword>
<dbReference type="InterPro" id="IPR044399">
    <property type="entry name" value="Mb-like_M"/>
</dbReference>